<dbReference type="FunFam" id="3.90.640.10:FF:000002">
    <property type="entry name" value="Heat shock 70 kDa"/>
    <property type="match status" value="1"/>
</dbReference>
<dbReference type="GO" id="GO:0005524">
    <property type="term" value="F:ATP binding"/>
    <property type="evidence" value="ECO:0007669"/>
    <property type="project" value="UniProtKB-KW"/>
</dbReference>
<name>A0AAV1DXV2_OLDCO</name>
<dbReference type="Gene3D" id="3.30.420.40">
    <property type="match status" value="3"/>
</dbReference>
<evidence type="ECO:0000256" key="1">
    <source>
        <dbReference type="ARBA" id="ARBA00022741"/>
    </source>
</evidence>
<dbReference type="GO" id="GO:0140662">
    <property type="term" value="F:ATP-dependent protein folding chaperone"/>
    <property type="evidence" value="ECO:0007669"/>
    <property type="project" value="InterPro"/>
</dbReference>
<keyword evidence="2" id="KW-0067">ATP-binding</keyword>
<dbReference type="InterPro" id="IPR029047">
    <property type="entry name" value="HSP70_peptide-bd_sf"/>
</dbReference>
<dbReference type="InterPro" id="IPR013126">
    <property type="entry name" value="Hsp_70_fam"/>
</dbReference>
<organism evidence="3 4">
    <name type="scientific">Oldenlandia corymbosa var. corymbosa</name>
    <dbReference type="NCBI Taxonomy" id="529605"/>
    <lineage>
        <taxon>Eukaryota</taxon>
        <taxon>Viridiplantae</taxon>
        <taxon>Streptophyta</taxon>
        <taxon>Embryophyta</taxon>
        <taxon>Tracheophyta</taxon>
        <taxon>Spermatophyta</taxon>
        <taxon>Magnoliopsida</taxon>
        <taxon>eudicotyledons</taxon>
        <taxon>Gunneridae</taxon>
        <taxon>Pentapetalae</taxon>
        <taxon>asterids</taxon>
        <taxon>lamiids</taxon>
        <taxon>Gentianales</taxon>
        <taxon>Rubiaceae</taxon>
        <taxon>Rubioideae</taxon>
        <taxon>Spermacoceae</taxon>
        <taxon>Hedyotis-Oldenlandia complex</taxon>
        <taxon>Oldenlandia</taxon>
    </lineage>
</organism>
<dbReference type="Proteomes" id="UP001161247">
    <property type="component" value="Chromosome 7"/>
</dbReference>
<accession>A0AAV1DXV2</accession>
<sequence>MRFVPPKLVGGRGNISEAEYFCYLIDLIPVFDYDIQPHDIILAVKTRLECDEETFKFDVDVDRGRFVVLNIAYGLDNGGTFDVSALTTKNGNIEVKATVDETHLRGEDFDNKMVNHFVKEFKRKHRKDISGNPKAIRRLRTACERAKRILSSSVQTRIDIDSLFEGTDFSANMEKKAIDDVVLVVGSSRIQKVQQLKNLMNAKELCRSINPDEAVGYGAAIQTAIFSGIALNGEVMKVLIPKNTTIPTRTTQTFTTPADYQSDVRVEVFEGERARTMDNNFLGEFDLDGIQLAPRGVPQIEVDFDLEDEGASPFMY</sequence>
<gene>
    <name evidence="3" type="ORF">OLC1_LOCUS19902</name>
</gene>
<dbReference type="InterPro" id="IPR043129">
    <property type="entry name" value="ATPase_NBD"/>
</dbReference>
<proteinExistence type="predicted"/>
<evidence type="ECO:0000313" key="4">
    <source>
        <dbReference type="Proteomes" id="UP001161247"/>
    </source>
</evidence>
<keyword evidence="4" id="KW-1185">Reference proteome</keyword>
<keyword evidence="1" id="KW-0547">Nucleotide-binding</keyword>
<dbReference type="Gene3D" id="3.90.640.10">
    <property type="entry name" value="Actin, Chain A, domain 4"/>
    <property type="match status" value="1"/>
</dbReference>
<dbReference type="EMBL" id="OX459124">
    <property type="protein sequence ID" value="CAI9112779.1"/>
    <property type="molecule type" value="Genomic_DNA"/>
</dbReference>
<reference evidence="3" key="1">
    <citation type="submission" date="2023-03" db="EMBL/GenBank/DDBJ databases">
        <authorList>
            <person name="Julca I."/>
        </authorList>
    </citation>
    <scope>NUCLEOTIDE SEQUENCE</scope>
</reference>
<dbReference type="Gene3D" id="2.60.34.10">
    <property type="entry name" value="Substrate Binding Domain Of DNAk, Chain A, domain 1"/>
    <property type="match status" value="1"/>
</dbReference>
<protein>
    <submittedName>
        <fullName evidence="3">OLC1v1013271C1</fullName>
    </submittedName>
</protein>
<dbReference type="AlphaFoldDB" id="A0AAV1DXV2"/>
<evidence type="ECO:0000313" key="3">
    <source>
        <dbReference type="EMBL" id="CAI9112779.1"/>
    </source>
</evidence>
<dbReference type="Pfam" id="PF00012">
    <property type="entry name" value="HSP70"/>
    <property type="match status" value="1"/>
</dbReference>
<dbReference type="SUPFAM" id="SSF100920">
    <property type="entry name" value="Heat shock protein 70kD (HSP70), peptide-binding domain"/>
    <property type="match status" value="1"/>
</dbReference>
<dbReference type="SUPFAM" id="SSF53067">
    <property type="entry name" value="Actin-like ATPase domain"/>
    <property type="match status" value="1"/>
</dbReference>
<evidence type="ECO:0000256" key="2">
    <source>
        <dbReference type="ARBA" id="ARBA00022840"/>
    </source>
</evidence>
<dbReference type="PANTHER" id="PTHR19375">
    <property type="entry name" value="HEAT SHOCK PROTEIN 70KDA"/>
    <property type="match status" value="1"/>
</dbReference>